<accession>A0A381Q9U4</accession>
<dbReference type="SUPFAM" id="SSF46785">
    <property type="entry name" value="Winged helix' DNA-binding domain"/>
    <property type="match status" value="1"/>
</dbReference>
<evidence type="ECO:0000313" key="1">
    <source>
        <dbReference type="EMBL" id="SUZ76076.1"/>
    </source>
</evidence>
<dbReference type="InterPro" id="IPR036390">
    <property type="entry name" value="WH_DNA-bd_sf"/>
</dbReference>
<gene>
    <name evidence="1" type="ORF">METZ01_LOCUS28930</name>
</gene>
<dbReference type="InterPro" id="IPR011991">
    <property type="entry name" value="ArsR-like_HTH"/>
</dbReference>
<sequence length="194" mass="21203">MHKAVHIIDEGAAATSALHPLRLQILSELTEPESAAGLARRMGVPRQQVNYHVRQLEEQGLVQLVGERRVRNCVERLVQAVGRSYMINPAALGGLGADPERIEDKASASYLLAVASQMIRDLADLQHRTPQGDPDALTLALRTDVRFKSREAQTTFAAELADEVARLVAKYHSAQASKGRLFRVHASAYPVPPG</sequence>
<proteinExistence type="predicted"/>
<dbReference type="InterPro" id="IPR036388">
    <property type="entry name" value="WH-like_DNA-bd_sf"/>
</dbReference>
<reference evidence="1" key="1">
    <citation type="submission" date="2018-05" db="EMBL/GenBank/DDBJ databases">
        <authorList>
            <person name="Lanie J.A."/>
            <person name="Ng W.-L."/>
            <person name="Kazmierczak K.M."/>
            <person name="Andrzejewski T.M."/>
            <person name="Davidsen T.M."/>
            <person name="Wayne K.J."/>
            <person name="Tettelin H."/>
            <person name="Glass J.I."/>
            <person name="Rusch D."/>
            <person name="Podicherti R."/>
            <person name="Tsui H.-C.T."/>
            <person name="Winkler M.E."/>
        </authorList>
    </citation>
    <scope>NUCLEOTIDE SEQUENCE</scope>
</reference>
<dbReference type="Pfam" id="PF12840">
    <property type="entry name" value="HTH_20"/>
    <property type="match status" value="1"/>
</dbReference>
<dbReference type="CDD" id="cd00090">
    <property type="entry name" value="HTH_ARSR"/>
    <property type="match status" value="1"/>
</dbReference>
<evidence type="ECO:0008006" key="2">
    <source>
        <dbReference type="Google" id="ProtNLM"/>
    </source>
</evidence>
<protein>
    <recommendedName>
        <fullName evidence="2">HTH arsR-type domain-containing protein</fullName>
    </recommendedName>
</protein>
<name>A0A381Q9U4_9ZZZZ</name>
<dbReference type="Gene3D" id="1.10.10.10">
    <property type="entry name" value="Winged helix-like DNA-binding domain superfamily/Winged helix DNA-binding domain"/>
    <property type="match status" value="1"/>
</dbReference>
<organism evidence="1">
    <name type="scientific">marine metagenome</name>
    <dbReference type="NCBI Taxonomy" id="408172"/>
    <lineage>
        <taxon>unclassified sequences</taxon>
        <taxon>metagenomes</taxon>
        <taxon>ecological metagenomes</taxon>
    </lineage>
</organism>
<dbReference type="AlphaFoldDB" id="A0A381Q9U4"/>
<dbReference type="EMBL" id="UINC01001264">
    <property type="protein sequence ID" value="SUZ76076.1"/>
    <property type="molecule type" value="Genomic_DNA"/>
</dbReference>